<dbReference type="AlphaFoldDB" id="A0A1L6FB93"/>
<dbReference type="InterPro" id="IPR013328">
    <property type="entry name" value="6PGD_dom2"/>
</dbReference>
<dbReference type="GO" id="GO:0008677">
    <property type="term" value="F:2-dehydropantoate 2-reductase activity"/>
    <property type="evidence" value="ECO:0007669"/>
    <property type="project" value="UniProtKB-EC"/>
</dbReference>
<dbReference type="InterPro" id="IPR003710">
    <property type="entry name" value="ApbA"/>
</dbReference>
<gene>
    <name evidence="13" type="ORF">Tchl_1329</name>
</gene>
<feature type="domain" description="Ketopantoate reductase C-terminal" evidence="12">
    <location>
        <begin position="179"/>
        <end position="302"/>
    </location>
</feature>
<dbReference type="InterPro" id="IPR050838">
    <property type="entry name" value="Ketopantoate_reductase"/>
</dbReference>
<comment type="function">
    <text evidence="10">Catalyzes the NADPH-dependent reduction of ketopantoate into pantoic acid.</text>
</comment>
<dbReference type="PANTHER" id="PTHR43765:SF2">
    <property type="entry name" value="2-DEHYDROPANTOATE 2-REDUCTASE"/>
    <property type="match status" value="1"/>
</dbReference>
<evidence type="ECO:0000256" key="3">
    <source>
        <dbReference type="ARBA" id="ARBA00013014"/>
    </source>
</evidence>
<comment type="catalytic activity">
    <reaction evidence="9 10">
        <text>(R)-pantoate + NADP(+) = 2-dehydropantoate + NADPH + H(+)</text>
        <dbReference type="Rhea" id="RHEA:16233"/>
        <dbReference type="ChEBI" id="CHEBI:11561"/>
        <dbReference type="ChEBI" id="CHEBI:15378"/>
        <dbReference type="ChEBI" id="CHEBI:15980"/>
        <dbReference type="ChEBI" id="CHEBI:57783"/>
        <dbReference type="ChEBI" id="CHEBI:58349"/>
        <dbReference type="EC" id="1.1.1.169"/>
    </reaction>
</comment>
<evidence type="ECO:0000259" key="11">
    <source>
        <dbReference type="Pfam" id="PF02558"/>
    </source>
</evidence>
<dbReference type="Gene3D" id="3.40.50.720">
    <property type="entry name" value="NAD(P)-binding Rossmann-like Domain"/>
    <property type="match status" value="1"/>
</dbReference>
<dbReference type="Proteomes" id="UP000185739">
    <property type="component" value="Chromosome"/>
</dbReference>
<comment type="similarity">
    <text evidence="2 10">Belongs to the ketopantoate reductase family.</text>
</comment>
<proteinExistence type="inferred from homology"/>
<evidence type="ECO:0000256" key="8">
    <source>
        <dbReference type="ARBA" id="ARBA00032024"/>
    </source>
</evidence>
<dbReference type="InterPro" id="IPR013332">
    <property type="entry name" value="KPR_N"/>
</dbReference>
<sequence>MYGLVEAEDMKIAVMGAGAVGCFYGGMLARAGHEVVLIGRAQHVEALRRDGLLMEMAAFTGHVPVGASTAAEAVRGARLVLVCVKSTDTEAAAAQIAPHLAPEAIVLSLQNGVDNAARLQARLGREVGPAVVYVATEMAGPGHMRHHGRGELVIGPLAGAAELVALFGGAGVPVEVSDNVAGALWAKLILNCAYNALSAITQLPYGRLVQGEGIKDVMRDAVAECLAVAQGDGVCVPGEMWAAVEAIAHTMPTQTSSTAQDLARGKPSEIDHLNGYVVRRGAALEVATPVNRTLHALVKLLEGGAAI</sequence>
<reference evidence="13 14" key="1">
    <citation type="submission" date="2016-12" db="EMBL/GenBank/DDBJ databases">
        <title>Complete genome sequence of Thauera chlorobenzoica, a Betaproteobacterium degrading haloaromatics anaerobically to CO2 and halides.</title>
        <authorList>
            <person name="Goris T."/>
            <person name="Mergelsberg M."/>
            <person name="Boll M."/>
        </authorList>
    </citation>
    <scope>NUCLEOTIDE SEQUENCE [LARGE SCALE GENOMIC DNA]</scope>
    <source>
        <strain evidence="13 14">3CB1</strain>
    </source>
</reference>
<dbReference type="SUPFAM" id="SSF48179">
    <property type="entry name" value="6-phosphogluconate dehydrogenase C-terminal domain-like"/>
    <property type="match status" value="1"/>
</dbReference>
<dbReference type="InterPro" id="IPR036291">
    <property type="entry name" value="NAD(P)-bd_dom_sf"/>
</dbReference>
<dbReference type="FunFam" id="1.10.1040.10:FF:000017">
    <property type="entry name" value="2-dehydropantoate 2-reductase"/>
    <property type="match status" value="1"/>
</dbReference>
<dbReference type="EC" id="1.1.1.169" evidence="3 10"/>
<evidence type="ECO:0000256" key="5">
    <source>
        <dbReference type="ARBA" id="ARBA00022655"/>
    </source>
</evidence>
<keyword evidence="6 10" id="KW-0521">NADP</keyword>
<dbReference type="Pfam" id="PF08546">
    <property type="entry name" value="ApbA_C"/>
    <property type="match status" value="1"/>
</dbReference>
<evidence type="ECO:0000256" key="9">
    <source>
        <dbReference type="ARBA" id="ARBA00048793"/>
    </source>
</evidence>
<dbReference type="GO" id="GO:0015940">
    <property type="term" value="P:pantothenate biosynthetic process"/>
    <property type="evidence" value="ECO:0007669"/>
    <property type="project" value="UniProtKB-UniPathway"/>
</dbReference>
<evidence type="ECO:0000313" key="13">
    <source>
        <dbReference type="EMBL" id="APR04188.1"/>
    </source>
</evidence>
<evidence type="ECO:0000256" key="7">
    <source>
        <dbReference type="ARBA" id="ARBA00023002"/>
    </source>
</evidence>
<dbReference type="STRING" id="96773.Tchl_1329"/>
<protein>
    <recommendedName>
        <fullName evidence="4 10">2-dehydropantoate 2-reductase</fullName>
        <ecNumber evidence="3 10">1.1.1.169</ecNumber>
    </recommendedName>
    <alternativeName>
        <fullName evidence="8 10">Ketopantoate reductase</fullName>
    </alternativeName>
</protein>
<dbReference type="NCBIfam" id="TIGR00745">
    <property type="entry name" value="apbA_panE"/>
    <property type="match status" value="1"/>
</dbReference>
<keyword evidence="14" id="KW-1185">Reference proteome</keyword>
<dbReference type="InterPro" id="IPR008927">
    <property type="entry name" value="6-PGluconate_DH-like_C_sf"/>
</dbReference>
<evidence type="ECO:0000256" key="10">
    <source>
        <dbReference type="RuleBase" id="RU362068"/>
    </source>
</evidence>
<keyword evidence="5 10" id="KW-0566">Pantothenate biosynthesis</keyword>
<dbReference type="EMBL" id="CP018839">
    <property type="protein sequence ID" value="APR04188.1"/>
    <property type="molecule type" value="Genomic_DNA"/>
</dbReference>
<organism evidence="13 14">
    <name type="scientific">Thauera chlorobenzoica</name>
    <dbReference type="NCBI Taxonomy" id="96773"/>
    <lineage>
        <taxon>Bacteria</taxon>
        <taxon>Pseudomonadati</taxon>
        <taxon>Pseudomonadota</taxon>
        <taxon>Betaproteobacteria</taxon>
        <taxon>Rhodocyclales</taxon>
        <taxon>Zoogloeaceae</taxon>
        <taxon>Thauera</taxon>
    </lineage>
</organism>
<feature type="domain" description="Ketopantoate reductase N-terminal" evidence="11">
    <location>
        <begin position="12"/>
        <end position="158"/>
    </location>
</feature>
<name>A0A1L6FB93_9RHOO</name>
<dbReference type="SUPFAM" id="SSF51735">
    <property type="entry name" value="NAD(P)-binding Rossmann-fold domains"/>
    <property type="match status" value="1"/>
</dbReference>
<dbReference type="PANTHER" id="PTHR43765">
    <property type="entry name" value="2-DEHYDROPANTOATE 2-REDUCTASE-RELATED"/>
    <property type="match status" value="1"/>
</dbReference>
<evidence type="ECO:0000256" key="4">
    <source>
        <dbReference type="ARBA" id="ARBA00019465"/>
    </source>
</evidence>
<dbReference type="InterPro" id="IPR013752">
    <property type="entry name" value="KPA_reductase"/>
</dbReference>
<dbReference type="Gene3D" id="1.10.1040.10">
    <property type="entry name" value="N-(1-d-carboxylethyl)-l-norvaline Dehydrogenase, domain 2"/>
    <property type="match status" value="1"/>
</dbReference>
<dbReference type="Pfam" id="PF02558">
    <property type="entry name" value="ApbA"/>
    <property type="match status" value="1"/>
</dbReference>
<dbReference type="UniPathway" id="UPA00028">
    <property type="reaction ID" value="UER00004"/>
</dbReference>
<keyword evidence="7 10" id="KW-0560">Oxidoreductase</keyword>
<accession>A0A1L6FB93</accession>
<evidence type="ECO:0000313" key="14">
    <source>
        <dbReference type="Proteomes" id="UP000185739"/>
    </source>
</evidence>
<evidence type="ECO:0000256" key="6">
    <source>
        <dbReference type="ARBA" id="ARBA00022857"/>
    </source>
</evidence>
<dbReference type="GO" id="GO:0005737">
    <property type="term" value="C:cytoplasm"/>
    <property type="evidence" value="ECO:0007669"/>
    <property type="project" value="TreeGrafter"/>
</dbReference>
<comment type="pathway">
    <text evidence="1 10">Cofactor biosynthesis; (R)-pantothenate biosynthesis; (R)-pantoate from 3-methyl-2-oxobutanoate: step 2/2.</text>
</comment>
<dbReference type="KEGG" id="tcl:Tchl_1329"/>
<dbReference type="GO" id="GO:0050661">
    <property type="term" value="F:NADP binding"/>
    <property type="evidence" value="ECO:0007669"/>
    <property type="project" value="TreeGrafter"/>
</dbReference>
<evidence type="ECO:0000256" key="1">
    <source>
        <dbReference type="ARBA" id="ARBA00004994"/>
    </source>
</evidence>
<evidence type="ECO:0000259" key="12">
    <source>
        <dbReference type="Pfam" id="PF08546"/>
    </source>
</evidence>
<evidence type="ECO:0000256" key="2">
    <source>
        <dbReference type="ARBA" id="ARBA00007870"/>
    </source>
</evidence>